<keyword evidence="6" id="KW-1185">Reference proteome</keyword>
<sequence length="210" mass="22867">MALQLKILYTFSTMLIFQLISTLNAAAASEYRVGDGLWSVPPHPSFYSNWSSSHTFMVGDTIIFQFDSQYYDLIQVSAREHEDCTPGNPYRRFGVSPAVVKFVEEGVFYFTSSVGNYCFLGLRVAVTVQPPEEKASSALVDPREPALSPVTGGQKALDNTVSSSNANGQGTGGLSVARVMSGGGRRFKVHVCLTIALLIIMCRFTQSVTT</sequence>
<dbReference type="InterPro" id="IPR039391">
    <property type="entry name" value="Phytocyanin-like"/>
</dbReference>
<dbReference type="Pfam" id="PF02298">
    <property type="entry name" value="Cu_bind_like"/>
    <property type="match status" value="1"/>
</dbReference>
<evidence type="ECO:0000256" key="2">
    <source>
        <dbReference type="ARBA" id="ARBA00023180"/>
    </source>
</evidence>
<evidence type="ECO:0000313" key="5">
    <source>
        <dbReference type="EnsemblPlants" id="Kaladp0039s0771.1.v1.1"/>
    </source>
</evidence>
<keyword evidence="1" id="KW-1015">Disulfide bond</keyword>
<dbReference type="GO" id="GO:0009055">
    <property type="term" value="F:electron transfer activity"/>
    <property type="evidence" value="ECO:0007669"/>
    <property type="project" value="InterPro"/>
</dbReference>
<dbReference type="PANTHER" id="PTHR33021">
    <property type="entry name" value="BLUE COPPER PROTEIN"/>
    <property type="match status" value="1"/>
</dbReference>
<dbReference type="InterPro" id="IPR008972">
    <property type="entry name" value="Cupredoxin"/>
</dbReference>
<evidence type="ECO:0000259" key="4">
    <source>
        <dbReference type="PROSITE" id="PS51485"/>
    </source>
</evidence>
<keyword evidence="3" id="KW-0732">Signal</keyword>
<accession>A0A7N0TML8</accession>
<organism evidence="5 6">
    <name type="scientific">Kalanchoe fedtschenkoi</name>
    <name type="common">Lavender scallops</name>
    <name type="synonym">South American air plant</name>
    <dbReference type="NCBI Taxonomy" id="63787"/>
    <lineage>
        <taxon>Eukaryota</taxon>
        <taxon>Viridiplantae</taxon>
        <taxon>Streptophyta</taxon>
        <taxon>Embryophyta</taxon>
        <taxon>Tracheophyta</taxon>
        <taxon>Spermatophyta</taxon>
        <taxon>Magnoliopsida</taxon>
        <taxon>eudicotyledons</taxon>
        <taxon>Gunneridae</taxon>
        <taxon>Pentapetalae</taxon>
        <taxon>Saxifragales</taxon>
        <taxon>Crassulaceae</taxon>
        <taxon>Kalanchoe</taxon>
    </lineage>
</organism>
<dbReference type="Proteomes" id="UP000594263">
    <property type="component" value="Unplaced"/>
</dbReference>
<dbReference type="InterPro" id="IPR003245">
    <property type="entry name" value="Phytocyanin_dom"/>
</dbReference>
<dbReference type="FunFam" id="2.60.40.420:FF:000034">
    <property type="entry name" value="Cupredoxin superfamily protein"/>
    <property type="match status" value="1"/>
</dbReference>
<proteinExistence type="predicted"/>
<evidence type="ECO:0000256" key="1">
    <source>
        <dbReference type="ARBA" id="ARBA00023157"/>
    </source>
</evidence>
<dbReference type="Gramene" id="Kaladp0039s0771.1.v1.1">
    <property type="protein sequence ID" value="Kaladp0039s0771.1.v1.1"/>
    <property type="gene ID" value="Kaladp0039s0771.v1.1"/>
</dbReference>
<evidence type="ECO:0000313" key="6">
    <source>
        <dbReference type="Proteomes" id="UP000594263"/>
    </source>
</evidence>
<feature type="signal peptide" evidence="3">
    <location>
        <begin position="1"/>
        <end position="28"/>
    </location>
</feature>
<evidence type="ECO:0000256" key="3">
    <source>
        <dbReference type="SAM" id="SignalP"/>
    </source>
</evidence>
<feature type="domain" description="Phytocyanin" evidence="4">
    <location>
        <begin position="29"/>
        <end position="130"/>
    </location>
</feature>
<dbReference type="Gene3D" id="2.60.40.420">
    <property type="entry name" value="Cupredoxins - blue copper proteins"/>
    <property type="match status" value="1"/>
</dbReference>
<dbReference type="PANTHER" id="PTHR33021:SF288">
    <property type="entry name" value="OS03G0648500 PROTEIN"/>
    <property type="match status" value="1"/>
</dbReference>
<dbReference type="GO" id="GO:0005886">
    <property type="term" value="C:plasma membrane"/>
    <property type="evidence" value="ECO:0007669"/>
    <property type="project" value="TreeGrafter"/>
</dbReference>
<feature type="chain" id="PRO_5029460127" description="Phytocyanin domain-containing protein" evidence="3">
    <location>
        <begin position="29"/>
        <end position="210"/>
    </location>
</feature>
<dbReference type="AlphaFoldDB" id="A0A7N0TML8"/>
<reference evidence="5" key="1">
    <citation type="submission" date="2021-01" db="UniProtKB">
        <authorList>
            <consortium name="EnsemblPlants"/>
        </authorList>
    </citation>
    <scope>IDENTIFICATION</scope>
</reference>
<keyword evidence="2" id="KW-0325">Glycoprotein</keyword>
<dbReference type="SUPFAM" id="SSF49503">
    <property type="entry name" value="Cupredoxins"/>
    <property type="match status" value="1"/>
</dbReference>
<dbReference type="EnsemblPlants" id="Kaladp0039s0771.1.v1.1">
    <property type="protein sequence ID" value="Kaladp0039s0771.1.v1.1"/>
    <property type="gene ID" value="Kaladp0039s0771.v1.1"/>
</dbReference>
<name>A0A7N0TML8_KALFE</name>
<protein>
    <recommendedName>
        <fullName evidence="4">Phytocyanin domain-containing protein</fullName>
    </recommendedName>
</protein>
<dbReference type="PROSITE" id="PS51485">
    <property type="entry name" value="PHYTOCYANIN"/>
    <property type="match status" value="1"/>
</dbReference>